<feature type="domain" description="Transglycosylase SLT" evidence="2">
    <location>
        <begin position="36"/>
        <end position="138"/>
    </location>
</feature>
<gene>
    <name evidence="3" type="ORF">GCM10011511_27470</name>
</gene>
<dbReference type="AlphaFoldDB" id="A0A8J2UDW7"/>
<dbReference type="Gene3D" id="1.10.530.10">
    <property type="match status" value="1"/>
</dbReference>
<sequence length="237" mass="26402">MRFVHAYIRENDESLLAVKQRSKRPFHIIESVLQHYGLPVELKYLAVIESDLKTTAVSRVGAKGPWQLMAGTAHDLGLKVDSTADERTNFYKSTKAAALYLRDLHNTFKDWLLVLAAYNAGPLPVFKAIRRANSNDYRQLERYLPAESRQHVRRFLATAYYFDVMMDDGMQVAQRAPITRHPGPAKDVKMKPVPVMTTTGVAVAGPGEVTVQVNGGGFPGRAVLLGVLQRRRDGLAA</sequence>
<protein>
    <recommendedName>
        <fullName evidence="2">Transglycosylase SLT domain-containing protein</fullName>
    </recommendedName>
</protein>
<dbReference type="PANTHER" id="PTHR37423:SF2">
    <property type="entry name" value="MEMBRANE-BOUND LYTIC MUREIN TRANSGLYCOSYLASE C"/>
    <property type="match status" value="1"/>
</dbReference>
<accession>A0A8J2UDW7</accession>
<dbReference type="InterPro" id="IPR023346">
    <property type="entry name" value="Lysozyme-like_dom_sf"/>
</dbReference>
<evidence type="ECO:0000259" key="2">
    <source>
        <dbReference type="Pfam" id="PF01464"/>
    </source>
</evidence>
<dbReference type="CDD" id="cd16894">
    <property type="entry name" value="MltD-like"/>
    <property type="match status" value="1"/>
</dbReference>
<evidence type="ECO:0000313" key="4">
    <source>
        <dbReference type="Proteomes" id="UP000607559"/>
    </source>
</evidence>
<keyword evidence="4" id="KW-1185">Reference proteome</keyword>
<dbReference type="InterPro" id="IPR008258">
    <property type="entry name" value="Transglycosylase_SLT_dom_1"/>
</dbReference>
<dbReference type="SUPFAM" id="SSF53955">
    <property type="entry name" value="Lysozyme-like"/>
    <property type="match status" value="1"/>
</dbReference>
<reference evidence="3" key="1">
    <citation type="journal article" date="2014" name="Int. J. Syst. Evol. Microbiol.">
        <title>Complete genome sequence of Corynebacterium casei LMG S-19264T (=DSM 44701T), isolated from a smear-ripened cheese.</title>
        <authorList>
            <consortium name="US DOE Joint Genome Institute (JGI-PGF)"/>
            <person name="Walter F."/>
            <person name="Albersmeier A."/>
            <person name="Kalinowski J."/>
            <person name="Ruckert C."/>
        </authorList>
    </citation>
    <scope>NUCLEOTIDE SEQUENCE</scope>
    <source>
        <strain evidence="3">CGMCC 1.15448</strain>
    </source>
</reference>
<name>A0A8J2UDW7_9BACT</name>
<reference evidence="3" key="2">
    <citation type="submission" date="2020-09" db="EMBL/GenBank/DDBJ databases">
        <authorList>
            <person name="Sun Q."/>
            <person name="Zhou Y."/>
        </authorList>
    </citation>
    <scope>NUCLEOTIDE SEQUENCE</scope>
    <source>
        <strain evidence="3">CGMCC 1.15448</strain>
    </source>
</reference>
<proteinExistence type="inferred from homology"/>
<evidence type="ECO:0000313" key="3">
    <source>
        <dbReference type="EMBL" id="GGB02683.1"/>
    </source>
</evidence>
<dbReference type="PANTHER" id="PTHR37423">
    <property type="entry name" value="SOLUBLE LYTIC MUREIN TRANSGLYCOSYLASE-RELATED"/>
    <property type="match status" value="1"/>
</dbReference>
<organism evidence="3 4">
    <name type="scientific">Puia dinghuensis</name>
    <dbReference type="NCBI Taxonomy" id="1792502"/>
    <lineage>
        <taxon>Bacteria</taxon>
        <taxon>Pseudomonadati</taxon>
        <taxon>Bacteroidota</taxon>
        <taxon>Chitinophagia</taxon>
        <taxon>Chitinophagales</taxon>
        <taxon>Chitinophagaceae</taxon>
        <taxon>Puia</taxon>
    </lineage>
</organism>
<dbReference type="Proteomes" id="UP000607559">
    <property type="component" value="Unassembled WGS sequence"/>
</dbReference>
<comment type="similarity">
    <text evidence="1">Belongs to the transglycosylase Slt family.</text>
</comment>
<dbReference type="EMBL" id="BMJC01000003">
    <property type="protein sequence ID" value="GGB02683.1"/>
    <property type="molecule type" value="Genomic_DNA"/>
</dbReference>
<dbReference type="Pfam" id="PF01464">
    <property type="entry name" value="SLT"/>
    <property type="match status" value="1"/>
</dbReference>
<evidence type="ECO:0000256" key="1">
    <source>
        <dbReference type="ARBA" id="ARBA00007734"/>
    </source>
</evidence>
<comment type="caution">
    <text evidence="3">The sequence shown here is derived from an EMBL/GenBank/DDBJ whole genome shotgun (WGS) entry which is preliminary data.</text>
</comment>